<dbReference type="SUPFAM" id="SSF52768">
    <property type="entry name" value="Arginase/deacetylase"/>
    <property type="match status" value="1"/>
</dbReference>
<evidence type="ECO:0000256" key="2">
    <source>
        <dbReference type="ARBA" id="ARBA00022723"/>
    </source>
</evidence>
<evidence type="ECO:0000256" key="4">
    <source>
        <dbReference type="PIRSR" id="PIRSR036979-1"/>
    </source>
</evidence>
<feature type="binding site" evidence="4">
    <location>
        <position position="241"/>
    </location>
    <ligand>
        <name>Mn(2+)</name>
        <dbReference type="ChEBI" id="CHEBI:29035"/>
        <label>1</label>
    </ligand>
</feature>
<dbReference type="PROSITE" id="PS51409">
    <property type="entry name" value="ARGINASE_2"/>
    <property type="match status" value="1"/>
</dbReference>
<name>A0A4R2PX91_9RHOB</name>
<feature type="binding site" evidence="4">
    <location>
        <position position="154"/>
    </location>
    <ligand>
        <name>Mn(2+)</name>
        <dbReference type="ChEBI" id="CHEBI:29035"/>
        <label>1</label>
    </ligand>
</feature>
<dbReference type="NCBIfam" id="TIGR01230">
    <property type="entry name" value="agmatinase"/>
    <property type="match status" value="1"/>
</dbReference>
<dbReference type="InterPro" id="IPR005925">
    <property type="entry name" value="Agmatinase-rel"/>
</dbReference>
<comment type="caution">
    <text evidence="6">The sequence shown here is derived from an EMBL/GenBank/DDBJ whole genome shotgun (WGS) entry which is preliminary data.</text>
</comment>
<dbReference type="Pfam" id="PF00491">
    <property type="entry name" value="Arginase"/>
    <property type="match status" value="1"/>
</dbReference>
<dbReference type="InterPro" id="IPR006035">
    <property type="entry name" value="Ureohydrolase"/>
</dbReference>
<feature type="binding site" evidence="4">
    <location>
        <position position="132"/>
    </location>
    <ligand>
        <name>Mn(2+)</name>
        <dbReference type="ChEBI" id="CHEBI:29035"/>
        <label>1</label>
    </ligand>
</feature>
<keyword evidence="4" id="KW-0464">Manganese</keyword>
<gene>
    <name evidence="6" type="ORF">EV662_10625</name>
</gene>
<dbReference type="Gene3D" id="3.40.800.10">
    <property type="entry name" value="Ureohydrolase domain"/>
    <property type="match status" value="1"/>
</dbReference>
<dbReference type="GO" id="GO:0033389">
    <property type="term" value="P:putrescine biosynthetic process from arginine, via agmatine"/>
    <property type="evidence" value="ECO:0007669"/>
    <property type="project" value="TreeGrafter"/>
</dbReference>
<dbReference type="EMBL" id="SLXP01000006">
    <property type="protein sequence ID" value="TCP40812.1"/>
    <property type="molecule type" value="Genomic_DNA"/>
</dbReference>
<proteinExistence type="inferred from homology"/>
<evidence type="ECO:0000256" key="1">
    <source>
        <dbReference type="ARBA" id="ARBA00009227"/>
    </source>
</evidence>
<dbReference type="AlphaFoldDB" id="A0A4R2PX91"/>
<feature type="binding site" evidence="4">
    <location>
        <position position="158"/>
    </location>
    <ligand>
        <name>Mn(2+)</name>
        <dbReference type="ChEBI" id="CHEBI:29035"/>
        <label>1</label>
    </ligand>
</feature>
<evidence type="ECO:0000313" key="7">
    <source>
        <dbReference type="Proteomes" id="UP000294835"/>
    </source>
</evidence>
<dbReference type="PANTHER" id="PTHR11358">
    <property type="entry name" value="ARGINASE/AGMATINASE"/>
    <property type="match status" value="1"/>
</dbReference>
<dbReference type="RefSeq" id="WP_132462094.1">
    <property type="nucleotide sequence ID" value="NZ_SLXP01000006.1"/>
</dbReference>
<reference evidence="6 7" key="1">
    <citation type="submission" date="2019-03" db="EMBL/GenBank/DDBJ databases">
        <title>Genomic Encyclopedia of Type Strains, Phase IV (KMG-IV): sequencing the most valuable type-strain genomes for metagenomic binning, comparative biology and taxonomic classification.</title>
        <authorList>
            <person name="Goeker M."/>
        </authorList>
    </citation>
    <scope>NUCLEOTIDE SEQUENCE [LARGE SCALE GENOMIC DNA]</scope>
    <source>
        <strain evidence="6 7">DSM 18063</strain>
    </source>
</reference>
<keyword evidence="2 4" id="KW-0479">Metal-binding</keyword>
<dbReference type="Proteomes" id="UP000294835">
    <property type="component" value="Unassembled WGS sequence"/>
</dbReference>
<feature type="binding site" evidence="4">
    <location>
        <position position="156"/>
    </location>
    <ligand>
        <name>Mn(2+)</name>
        <dbReference type="ChEBI" id="CHEBI:29035"/>
        <label>1</label>
    </ligand>
</feature>
<dbReference type="PIRSF" id="PIRSF036979">
    <property type="entry name" value="Arginase"/>
    <property type="match status" value="1"/>
</dbReference>
<organism evidence="6 7">
    <name type="scientific">Rhodovulum marinum</name>
    <dbReference type="NCBI Taxonomy" id="320662"/>
    <lineage>
        <taxon>Bacteria</taxon>
        <taxon>Pseudomonadati</taxon>
        <taxon>Pseudomonadota</taxon>
        <taxon>Alphaproteobacteria</taxon>
        <taxon>Rhodobacterales</taxon>
        <taxon>Paracoccaceae</taxon>
        <taxon>Rhodovulum</taxon>
    </lineage>
</organism>
<keyword evidence="7" id="KW-1185">Reference proteome</keyword>
<accession>A0A4R2PX91</accession>
<comment type="cofactor">
    <cofactor evidence="4">
        <name>Mn(2+)</name>
        <dbReference type="ChEBI" id="CHEBI:29035"/>
    </cofactor>
    <text evidence="4">Binds 2 manganese ions per subunit.</text>
</comment>
<feature type="binding site" evidence="4">
    <location>
        <position position="243"/>
    </location>
    <ligand>
        <name>Mn(2+)</name>
        <dbReference type="ChEBI" id="CHEBI:29035"/>
        <label>1</label>
    </ligand>
</feature>
<comment type="similarity">
    <text evidence="1">Belongs to the arginase family. Agmatinase subfamily.</text>
</comment>
<evidence type="ECO:0000256" key="3">
    <source>
        <dbReference type="ARBA" id="ARBA00022801"/>
    </source>
</evidence>
<dbReference type="InterPro" id="IPR020855">
    <property type="entry name" value="Ureohydrolase_Mn_BS"/>
</dbReference>
<dbReference type="PANTHER" id="PTHR11358:SF26">
    <property type="entry name" value="GUANIDINO ACID HYDROLASE, MITOCHONDRIAL"/>
    <property type="match status" value="1"/>
</dbReference>
<dbReference type="GO" id="GO:0046872">
    <property type="term" value="F:metal ion binding"/>
    <property type="evidence" value="ECO:0007669"/>
    <property type="project" value="UniProtKB-KW"/>
</dbReference>
<sequence length="322" mass="34340">MAGHGYDTGRLDLPFVGICTFGKRPHAGDWDRIEADAAILGAPFDGGTQFRPGARFGPRAVREASTLFSFGHAGAYDHEDDAVYLGPDVRIVDMGDADIVHTDTETSHANIETGVRAALAAGALPVLIGGDHSVNIPAIRAFDGQAPFHIVQIDAHLDFVDERHGVRHGHGNPMRRAAERDHVTGLTQLGIRNVSSTAREGYEDARAMGADILSVRQVRQLGTEAVVTRIPAGARVYLTIDIDAFCPSIAPGTGTPSHGGFMYYEVVELIQGIARRHDVVGLDLVEVAPDYDPGGVTAILAAQLLLNTLGFIFHARGQTTLA</sequence>
<dbReference type="InterPro" id="IPR023696">
    <property type="entry name" value="Ureohydrolase_dom_sf"/>
</dbReference>
<dbReference type="GO" id="GO:0008783">
    <property type="term" value="F:agmatinase activity"/>
    <property type="evidence" value="ECO:0007669"/>
    <property type="project" value="TreeGrafter"/>
</dbReference>
<dbReference type="OrthoDB" id="9788689at2"/>
<keyword evidence="3 5" id="KW-0378">Hydrolase</keyword>
<protein>
    <submittedName>
        <fullName evidence="6">Agmatinase</fullName>
    </submittedName>
</protein>
<evidence type="ECO:0000256" key="5">
    <source>
        <dbReference type="RuleBase" id="RU003684"/>
    </source>
</evidence>
<dbReference type="CDD" id="cd11589">
    <property type="entry name" value="Agmatinase_like_1"/>
    <property type="match status" value="1"/>
</dbReference>
<evidence type="ECO:0000313" key="6">
    <source>
        <dbReference type="EMBL" id="TCP40812.1"/>
    </source>
</evidence>
<dbReference type="PROSITE" id="PS01053">
    <property type="entry name" value="ARGINASE_1"/>
    <property type="match status" value="1"/>
</dbReference>